<organism evidence="1 2">
    <name type="scientific">Nocardia terpenica</name>
    <dbReference type="NCBI Taxonomy" id="455432"/>
    <lineage>
        <taxon>Bacteria</taxon>
        <taxon>Bacillati</taxon>
        <taxon>Actinomycetota</taxon>
        <taxon>Actinomycetes</taxon>
        <taxon>Mycobacteriales</taxon>
        <taxon>Nocardiaceae</taxon>
        <taxon>Nocardia</taxon>
    </lineage>
</organism>
<sequence>MFRPADALPPLDRATELIDRQAVHRHAIHEIPQLELDLHAAIVARRFTY</sequence>
<evidence type="ECO:0000313" key="2">
    <source>
        <dbReference type="Proteomes" id="UP000500953"/>
    </source>
</evidence>
<reference evidence="1 2" key="1">
    <citation type="journal article" date="2019" name="ACS Chem. Biol.">
        <title>Identification and Mobilization of a Cryptic Antibiotic Biosynthesis Gene Locus from a Human-Pathogenic Nocardia Isolate.</title>
        <authorList>
            <person name="Herisse M."/>
            <person name="Ishida K."/>
            <person name="Porter J.L."/>
            <person name="Howden B."/>
            <person name="Hertweck C."/>
            <person name="Stinear T.P."/>
            <person name="Pidot S.J."/>
        </authorList>
    </citation>
    <scope>NUCLEOTIDE SEQUENCE [LARGE SCALE GENOMIC DNA]</scope>
    <source>
        <strain evidence="1 2">AUSMDU00012715</strain>
    </source>
</reference>
<dbReference type="AlphaFoldDB" id="A0A6G9YZY9"/>
<dbReference type="RefSeq" id="WP_167486005.1">
    <property type="nucleotide sequence ID" value="NZ_CP046173.1"/>
</dbReference>
<dbReference type="Proteomes" id="UP000500953">
    <property type="component" value="Chromosome"/>
</dbReference>
<protein>
    <submittedName>
        <fullName evidence="1">Uncharacterized protein</fullName>
    </submittedName>
</protein>
<name>A0A6G9YZY9_9NOCA</name>
<accession>A0A6G9YZY9</accession>
<evidence type="ECO:0000313" key="1">
    <source>
        <dbReference type="EMBL" id="QIS18681.1"/>
    </source>
</evidence>
<dbReference type="EMBL" id="CP046173">
    <property type="protein sequence ID" value="QIS18681.1"/>
    <property type="molecule type" value="Genomic_DNA"/>
</dbReference>
<gene>
    <name evidence="1" type="ORF">F6W96_10655</name>
</gene>
<proteinExistence type="predicted"/>